<proteinExistence type="predicted"/>
<organism evidence="2 3">
    <name type="scientific">Sphaeroforma arctica JP610</name>
    <dbReference type="NCBI Taxonomy" id="667725"/>
    <lineage>
        <taxon>Eukaryota</taxon>
        <taxon>Ichthyosporea</taxon>
        <taxon>Ichthyophonida</taxon>
        <taxon>Sphaeroforma</taxon>
    </lineage>
</organism>
<feature type="signal peptide" evidence="1">
    <location>
        <begin position="1"/>
        <end position="22"/>
    </location>
</feature>
<evidence type="ECO:0000313" key="3">
    <source>
        <dbReference type="Proteomes" id="UP000054560"/>
    </source>
</evidence>
<keyword evidence="1" id="KW-0732">Signal</keyword>
<name>A0A0L0FJI4_9EUKA</name>
<reference evidence="2 3" key="1">
    <citation type="submission" date="2011-02" db="EMBL/GenBank/DDBJ databases">
        <title>The Genome Sequence of Sphaeroforma arctica JP610.</title>
        <authorList>
            <consortium name="The Broad Institute Genome Sequencing Platform"/>
            <person name="Russ C."/>
            <person name="Cuomo C."/>
            <person name="Young S.K."/>
            <person name="Zeng Q."/>
            <person name="Gargeya S."/>
            <person name="Alvarado L."/>
            <person name="Berlin A."/>
            <person name="Chapman S.B."/>
            <person name="Chen Z."/>
            <person name="Freedman E."/>
            <person name="Gellesch M."/>
            <person name="Goldberg J."/>
            <person name="Griggs A."/>
            <person name="Gujja S."/>
            <person name="Heilman E."/>
            <person name="Heiman D."/>
            <person name="Howarth C."/>
            <person name="Mehta T."/>
            <person name="Neiman D."/>
            <person name="Pearson M."/>
            <person name="Roberts A."/>
            <person name="Saif S."/>
            <person name="Shea T."/>
            <person name="Shenoy N."/>
            <person name="Sisk P."/>
            <person name="Stolte C."/>
            <person name="Sykes S."/>
            <person name="White J."/>
            <person name="Yandava C."/>
            <person name="Burger G."/>
            <person name="Gray M.W."/>
            <person name="Holland P.W.H."/>
            <person name="King N."/>
            <person name="Lang F.B.F."/>
            <person name="Roger A.J."/>
            <person name="Ruiz-Trillo I."/>
            <person name="Haas B."/>
            <person name="Nusbaum C."/>
            <person name="Birren B."/>
        </authorList>
    </citation>
    <scope>NUCLEOTIDE SEQUENCE [LARGE SCALE GENOMIC DNA]</scope>
    <source>
        <strain evidence="2 3">JP610</strain>
    </source>
</reference>
<keyword evidence="3" id="KW-1185">Reference proteome</keyword>
<accession>A0A0L0FJI4</accession>
<protein>
    <submittedName>
        <fullName evidence="2">Uncharacterized protein</fullName>
    </submittedName>
</protein>
<dbReference type="GeneID" id="25911398"/>
<dbReference type="Proteomes" id="UP000054560">
    <property type="component" value="Unassembled WGS sequence"/>
</dbReference>
<dbReference type="RefSeq" id="XP_014150513.1">
    <property type="nucleotide sequence ID" value="XM_014295038.1"/>
</dbReference>
<evidence type="ECO:0000256" key="1">
    <source>
        <dbReference type="SAM" id="SignalP"/>
    </source>
</evidence>
<sequence length="154" mass="16678">MLSTICFAAISAIGLLANTTEGSRRINARTNGSLTASYAQAVDAAICTNISIDSEPSAPETVTILSTQQFVLYTESVRRNETYASCYPKELGMQNKGCVVFASQEECQVFRDDLQADARSMIDVALIYTDYISVCSAEQVATNDTAECQAYIVI</sequence>
<gene>
    <name evidence="2" type="ORF">SARC_10894</name>
</gene>
<dbReference type="AlphaFoldDB" id="A0A0L0FJI4"/>
<dbReference type="EMBL" id="KQ243027">
    <property type="protein sequence ID" value="KNC76611.1"/>
    <property type="molecule type" value="Genomic_DNA"/>
</dbReference>
<feature type="chain" id="PRO_5005538785" evidence="1">
    <location>
        <begin position="23"/>
        <end position="154"/>
    </location>
</feature>
<evidence type="ECO:0000313" key="2">
    <source>
        <dbReference type="EMBL" id="KNC76611.1"/>
    </source>
</evidence>